<name>A0A090DQ63_MESPL</name>
<dbReference type="CDD" id="cd02253">
    <property type="entry name" value="DmpA"/>
    <property type="match status" value="1"/>
</dbReference>
<dbReference type="Gene3D" id="3.60.70.12">
    <property type="entry name" value="L-amino peptidase D-ALA esterase/amidase"/>
    <property type="match status" value="1"/>
</dbReference>
<feature type="compositionally biased region" description="Polar residues" evidence="2">
    <location>
        <begin position="1"/>
        <end position="12"/>
    </location>
</feature>
<dbReference type="GO" id="GO:0004177">
    <property type="term" value="F:aminopeptidase activity"/>
    <property type="evidence" value="ECO:0007669"/>
    <property type="project" value="TreeGrafter"/>
</dbReference>
<evidence type="ECO:0000313" key="4">
    <source>
        <dbReference type="EMBL" id="CDX57620.1"/>
    </source>
</evidence>
<evidence type="ECO:0000313" key="5">
    <source>
        <dbReference type="Proteomes" id="UP000045285"/>
    </source>
</evidence>
<dbReference type="Proteomes" id="UP000046122">
    <property type="component" value="Unassembled WGS sequence"/>
</dbReference>
<evidence type="ECO:0000313" key="3">
    <source>
        <dbReference type="EMBL" id="CDX18699.1"/>
    </source>
</evidence>
<comment type="similarity">
    <text evidence="1">Belongs to the peptidase S58 family.</text>
</comment>
<organism evidence="3 5">
    <name type="scientific">Mesorhizobium plurifarium</name>
    <dbReference type="NCBI Taxonomy" id="69974"/>
    <lineage>
        <taxon>Bacteria</taxon>
        <taxon>Pseudomonadati</taxon>
        <taxon>Pseudomonadota</taxon>
        <taxon>Alphaproteobacteria</taxon>
        <taxon>Hyphomicrobiales</taxon>
        <taxon>Phyllobacteriaceae</taxon>
        <taxon>Mesorhizobium</taxon>
    </lineage>
</organism>
<dbReference type="SUPFAM" id="SSF56266">
    <property type="entry name" value="DmpA/ArgJ-like"/>
    <property type="match status" value="1"/>
</dbReference>
<dbReference type="STRING" id="69974.MPLDJ20_140167"/>
<dbReference type="InterPro" id="IPR016117">
    <property type="entry name" value="ArgJ-like_dom_sf"/>
</dbReference>
<dbReference type="Proteomes" id="UP000045285">
    <property type="component" value="Unassembled WGS sequence"/>
</dbReference>
<evidence type="ECO:0000313" key="6">
    <source>
        <dbReference type="Proteomes" id="UP000046122"/>
    </source>
</evidence>
<keyword evidence="5" id="KW-1185">Reference proteome</keyword>
<dbReference type="AlphaFoldDB" id="A0A090DQ63"/>
<evidence type="ECO:0000256" key="1">
    <source>
        <dbReference type="ARBA" id="ARBA00007068"/>
    </source>
</evidence>
<reference evidence="3 6" key="2">
    <citation type="submission" date="2014-08" db="EMBL/GenBank/DDBJ databases">
        <authorList>
            <person name="Moulin Lionel"/>
        </authorList>
    </citation>
    <scope>NUCLEOTIDE SEQUENCE [LARGE SCALE GENOMIC DNA]</scope>
</reference>
<feature type="region of interest" description="Disordered" evidence="2">
    <location>
        <begin position="1"/>
        <end position="20"/>
    </location>
</feature>
<proteinExistence type="inferred from homology"/>
<dbReference type="EMBL" id="CCNE01000020">
    <property type="protein sequence ID" value="CDX57620.1"/>
    <property type="molecule type" value="Genomic_DNA"/>
</dbReference>
<evidence type="ECO:0000256" key="2">
    <source>
        <dbReference type="SAM" id="MobiDB-lite"/>
    </source>
</evidence>
<dbReference type="PANTHER" id="PTHR36512:SF3">
    <property type="entry name" value="BLR5678 PROTEIN"/>
    <property type="match status" value="1"/>
</dbReference>
<sequence>MDQRLAPTTTPAGKTRARGLGIPLPGAPGPANAITDVDGVLVGYSTLIKGDGKLTMGHGPVRTGVTAVLPLGRDGVGLALAAGYHSFNGNGEMTGASWLEEAGSLSMPILITNTHAVGPCHRGVIDWVARDKPQLASQWLLPVVAETWDGYLNDINGSHVTVEHAIEAIENAAGGGIEEGSVGGGTGMNCYAFKGGSGSASRIVDYGHRAYTVGVFLQANFGSRQEISIAGVPLGHELAADNPMEAYFSGGPTGAGSCIGIVATDAPLLPGQCKALARRVPLGLARTGTAGSHFSGDIFLAFSTANPDALNGRFPKGAPTEKSYSHMDFVPWGRMDDFYTAVVQATEEAVLNALVANEDMVGRDGNRTPALPRDKVVAALKSRGVIAD</sequence>
<dbReference type="InterPro" id="IPR005321">
    <property type="entry name" value="Peptidase_S58_DmpA"/>
</dbReference>
<accession>A0A090DQ63</accession>
<reference evidence="5" key="1">
    <citation type="submission" date="2014-08" db="EMBL/GenBank/DDBJ databases">
        <authorList>
            <person name="Moulin L."/>
        </authorList>
    </citation>
    <scope>NUCLEOTIDE SEQUENCE [LARGE SCALE GENOMIC DNA]</scope>
</reference>
<gene>
    <name evidence="3" type="ORF">MPL3356_280105</name>
    <name evidence="4" type="ORF">MPL3365_270151</name>
</gene>
<protein>
    <submittedName>
        <fullName evidence="3">Peptidase S58 DmpA</fullName>
    </submittedName>
</protein>
<dbReference type="EMBL" id="CCMZ01000021">
    <property type="protein sequence ID" value="CDX18699.1"/>
    <property type="molecule type" value="Genomic_DNA"/>
</dbReference>
<dbReference type="Pfam" id="PF03576">
    <property type="entry name" value="Peptidase_S58"/>
    <property type="match status" value="1"/>
</dbReference>
<dbReference type="PANTHER" id="PTHR36512">
    <property type="entry name" value="D-AMINOPEPTIDASE"/>
    <property type="match status" value="1"/>
</dbReference>